<evidence type="ECO:0000256" key="1">
    <source>
        <dbReference type="ARBA" id="ARBA00004141"/>
    </source>
</evidence>
<dbReference type="EMBL" id="JAGGLB010000004">
    <property type="protein sequence ID" value="MBP1990083.1"/>
    <property type="molecule type" value="Genomic_DNA"/>
</dbReference>
<comment type="caution">
    <text evidence="6">The sequence shown here is derived from an EMBL/GenBank/DDBJ whole genome shotgun (WGS) entry which is preliminary data.</text>
</comment>
<evidence type="ECO:0000256" key="3">
    <source>
        <dbReference type="ARBA" id="ARBA00022989"/>
    </source>
</evidence>
<sequence length="122" mass="13334">MNIVSIVLQVLLGLAFIMGGFGKITGSKMHVEGFKKWGLPQWFRVVTGLVELIAAVGMIVGIWTNSWAAAAALVLAITMFVAILVHVRIKDSLKDTFPAILLFVLSVVVLLLRWSDLAQFPN</sequence>
<evidence type="ECO:0000313" key="6">
    <source>
        <dbReference type="EMBL" id="MBP1990083.1"/>
    </source>
</evidence>
<keyword evidence="2 5" id="KW-0812">Transmembrane</keyword>
<dbReference type="Proteomes" id="UP001519287">
    <property type="component" value="Unassembled WGS sequence"/>
</dbReference>
<keyword evidence="3 5" id="KW-1133">Transmembrane helix</keyword>
<accession>A0ABS4IR84</accession>
<dbReference type="Pfam" id="PF13564">
    <property type="entry name" value="DoxX_2"/>
    <property type="match status" value="1"/>
</dbReference>
<comment type="subcellular location">
    <subcellularLocation>
        <location evidence="1">Membrane</location>
        <topology evidence="1">Multi-pass membrane protein</topology>
    </subcellularLocation>
</comment>
<feature type="transmembrane region" description="Helical" evidence="5">
    <location>
        <begin position="69"/>
        <end position="89"/>
    </location>
</feature>
<feature type="transmembrane region" description="Helical" evidence="5">
    <location>
        <begin position="42"/>
        <end position="63"/>
    </location>
</feature>
<evidence type="ECO:0000256" key="5">
    <source>
        <dbReference type="SAM" id="Phobius"/>
    </source>
</evidence>
<gene>
    <name evidence="6" type="ORF">J2Z66_001681</name>
</gene>
<organism evidence="6 7">
    <name type="scientific">Paenibacillus eucommiae</name>
    <dbReference type="NCBI Taxonomy" id="1355755"/>
    <lineage>
        <taxon>Bacteria</taxon>
        <taxon>Bacillati</taxon>
        <taxon>Bacillota</taxon>
        <taxon>Bacilli</taxon>
        <taxon>Bacillales</taxon>
        <taxon>Paenibacillaceae</taxon>
        <taxon>Paenibacillus</taxon>
    </lineage>
</organism>
<feature type="transmembrane region" description="Helical" evidence="5">
    <location>
        <begin position="96"/>
        <end position="114"/>
    </location>
</feature>
<feature type="transmembrane region" description="Helical" evidence="5">
    <location>
        <begin position="6"/>
        <end position="22"/>
    </location>
</feature>
<evidence type="ECO:0000256" key="2">
    <source>
        <dbReference type="ARBA" id="ARBA00022692"/>
    </source>
</evidence>
<dbReference type="InterPro" id="IPR032808">
    <property type="entry name" value="DoxX"/>
</dbReference>
<protein>
    <submittedName>
        <fullName evidence="6">Membrane protein YphA (DoxX/SURF4 family)</fullName>
    </submittedName>
</protein>
<dbReference type="RefSeq" id="WP_209970887.1">
    <property type="nucleotide sequence ID" value="NZ_JAGGLB010000004.1"/>
</dbReference>
<name>A0ABS4IR84_9BACL</name>
<keyword evidence="7" id="KW-1185">Reference proteome</keyword>
<proteinExistence type="predicted"/>
<reference evidence="6 7" key="1">
    <citation type="submission" date="2021-03" db="EMBL/GenBank/DDBJ databases">
        <title>Genomic Encyclopedia of Type Strains, Phase IV (KMG-IV): sequencing the most valuable type-strain genomes for metagenomic binning, comparative biology and taxonomic classification.</title>
        <authorList>
            <person name="Goeker M."/>
        </authorList>
    </citation>
    <scope>NUCLEOTIDE SEQUENCE [LARGE SCALE GENOMIC DNA]</scope>
    <source>
        <strain evidence="6 7">DSM 26048</strain>
    </source>
</reference>
<evidence type="ECO:0000313" key="7">
    <source>
        <dbReference type="Proteomes" id="UP001519287"/>
    </source>
</evidence>
<evidence type="ECO:0000256" key="4">
    <source>
        <dbReference type="ARBA" id="ARBA00023136"/>
    </source>
</evidence>
<keyword evidence="4 5" id="KW-0472">Membrane</keyword>